<reference evidence="1" key="1">
    <citation type="submission" date="2021-06" db="EMBL/GenBank/DDBJ databases">
        <authorList>
            <person name="Kallberg Y."/>
            <person name="Tangrot J."/>
            <person name="Rosling A."/>
        </authorList>
    </citation>
    <scope>NUCLEOTIDE SEQUENCE</scope>
    <source>
        <strain evidence="1">IL203A</strain>
    </source>
</reference>
<protein>
    <submittedName>
        <fullName evidence="1">484_t:CDS:1</fullName>
    </submittedName>
</protein>
<keyword evidence="2" id="KW-1185">Reference proteome</keyword>
<gene>
    <name evidence="1" type="ORF">DHETER_LOCUS10506</name>
</gene>
<accession>A0ACA9NVR3</accession>
<dbReference type="Proteomes" id="UP000789702">
    <property type="component" value="Unassembled WGS sequence"/>
</dbReference>
<sequence length="360" mass="42018">MKGNSKELALYYKELLQNGHNSDVIIRFGQGESLEKLYAHSLILRTRSTFFDTALSSRWAKKEGNSFIIEMKDVSINIFKAVLSYIYTTEISLNELDGFKILEFLVEIDKLLLSEEIDSKLFSSIQGRLEELIQSDAIKVLQIVFQYNIFESLREPSLKLICAHPDEIFEHSNNWEKNDYNIFKEAINEFIPLIRWFHISKKEFKQHKKFLENILSKDLFNNILNYQHDPNSVPTKAGVLKSRKLFYNLFKNESNYVLFSSYDDLVNINKRLFEIKDQYDVIIRVGEGNKDPFIFTVENISATIFEVILRYLYITEIDFENLDGINILMLIEAANRMDLGVIITNLLSSANFAVNILRKL</sequence>
<evidence type="ECO:0000313" key="1">
    <source>
        <dbReference type="EMBL" id="CAG8678186.1"/>
    </source>
</evidence>
<dbReference type="EMBL" id="CAJVPU010020772">
    <property type="protein sequence ID" value="CAG8678186.1"/>
    <property type="molecule type" value="Genomic_DNA"/>
</dbReference>
<proteinExistence type="predicted"/>
<comment type="caution">
    <text evidence="1">The sequence shown here is derived from an EMBL/GenBank/DDBJ whole genome shotgun (WGS) entry which is preliminary data.</text>
</comment>
<feature type="non-terminal residue" evidence="1">
    <location>
        <position position="1"/>
    </location>
</feature>
<feature type="non-terminal residue" evidence="1">
    <location>
        <position position="360"/>
    </location>
</feature>
<name>A0ACA9NVR3_9GLOM</name>
<evidence type="ECO:0000313" key="2">
    <source>
        <dbReference type="Proteomes" id="UP000789702"/>
    </source>
</evidence>
<organism evidence="1 2">
    <name type="scientific">Dentiscutata heterogama</name>
    <dbReference type="NCBI Taxonomy" id="1316150"/>
    <lineage>
        <taxon>Eukaryota</taxon>
        <taxon>Fungi</taxon>
        <taxon>Fungi incertae sedis</taxon>
        <taxon>Mucoromycota</taxon>
        <taxon>Glomeromycotina</taxon>
        <taxon>Glomeromycetes</taxon>
        <taxon>Diversisporales</taxon>
        <taxon>Gigasporaceae</taxon>
        <taxon>Dentiscutata</taxon>
    </lineage>
</organism>